<evidence type="ECO:0000259" key="4">
    <source>
        <dbReference type="Pfam" id="PF00389"/>
    </source>
</evidence>
<dbReference type="PANTHER" id="PTHR10996:SF257">
    <property type="entry name" value="GLYOXYLATE REDUCTASE 1"/>
    <property type="match status" value="1"/>
</dbReference>
<dbReference type="InterPro" id="IPR029753">
    <property type="entry name" value="D-isomer_DH_CS"/>
</dbReference>
<evidence type="ECO:0000313" key="7">
    <source>
        <dbReference type="RefSeq" id="XP_002742256.1"/>
    </source>
</evidence>
<evidence type="ECO:0000256" key="3">
    <source>
        <dbReference type="RuleBase" id="RU003719"/>
    </source>
</evidence>
<dbReference type="Pfam" id="PF00389">
    <property type="entry name" value="2-Hacid_dh"/>
    <property type="match status" value="1"/>
</dbReference>
<dbReference type="SUPFAM" id="SSF51735">
    <property type="entry name" value="NAD(P)-binding Rossmann-fold domains"/>
    <property type="match status" value="1"/>
</dbReference>
<dbReference type="PROSITE" id="PS00065">
    <property type="entry name" value="D_2_HYDROXYACID_DH_1"/>
    <property type="match status" value="1"/>
</dbReference>
<dbReference type="InterPro" id="IPR050223">
    <property type="entry name" value="D-isomer_2-hydroxyacid_DH"/>
</dbReference>
<dbReference type="RefSeq" id="XP_002742256.1">
    <property type="nucleotide sequence ID" value="XM_002742210.2"/>
</dbReference>
<gene>
    <name evidence="7" type="primary">LOC100378197</name>
</gene>
<dbReference type="InterPro" id="IPR006140">
    <property type="entry name" value="D-isomer_DH_NAD-bd"/>
</dbReference>
<dbReference type="Pfam" id="PF02826">
    <property type="entry name" value="2-Hacid_dh_C"/>
    <property type="match status" value="1"/>
</dbReference>
<proteinExistence type="inferred from homology"/>
<dbReference type="GeneID" id="100378197"/>
<reference evidence="7" key="1">
    <citation type="submission" date="2025-08" db="UniProtKB">
        <authorList>
            <consortium name="RefSeq"/>
        </authorList>
    </citation>
    <scope>IDENTIFICATION</scope>
    <source>
        <tissue evidence="7">Testes</tissue>
    </source>
</reference>
<feature type="domain" description="D-isomer specific 2-hydroxyacid dehydrogenase NAD-binding" evidence="5">
    <location>
        <begin position="116"/>
        <end position="293"/>
    </location>
</feature>
<dbReference type="SUPFAM" id="SSF52283">
    <property type="entry name" value="Formate/glycerate dehydrogenase catalytic domain-like"/>
    <property type="match status" value="1"/>
</dbReference>
<keyword evidence="2 3" id="KW-0560">Oxidoreductase</keyword>
<dbReference type="Proteomes" id="UP000694865">
    <property type="component" value="Unplaced"/>
</dbReference>
<protein>
    <submittedName>
        <fullName evidence="7">Glyoxylate reductase/hydroxypyruvate reductase-like</fullName>
    </submittedName>
</protein>
<accession>A0ABM0H1Q0</accession>
<dbReference type="PROSITE" id="PS00671">
    <property type="entry name" value="D_2_HYDROXYACID_DH_3"/>
    <property type="match status" value="1"/>
</dbReference>
<name>A0ABM0H1Q0_SACKO</name>
<comment type="similarity">
    <text evidence="1 3">Belongs to the D-isomer specific 2-hydroxyacid dehydrogenase family.</text>
</comment>
<evidence type="ECO:0000256" key="1">
    <source>
        <dbReference type="ARBA" id="ARBA00005854"/>
    </source>
</evidence>
<evidence type="ECO:0000256" key="2">
    <source>
        <dbReference type="ARBA" id="ARBA00023002"/>
    </source>
</evidence>
<dbReference type="Gene3D" id="3.40.50.720">
    <property type="entry name" value="NAD(P)-binding Rossmann-like Domain"/>
    <property type="match status" value="2"/>
</dbReference>
<organism evidence="6 7">
    <name type="scientific">Saccoglossus kowalevskii</name>
    <name type="common">Acorn worm</name>
    <dbReference type="NCBI Taxonomy" id="10224"/>
    <lineage>
        <taxon>Eukaryota</taxon>
        <taxon>Metazoa</taxon>
        <taxon>Hemichordata</taxon>
        <taxon>Enteropneusta</taxon>
        <taxon>Harrimaniidae</taxon>
        <taxon>Saccoglossus</taxon>
    </lineage>
</organism>
<feature type="domain" description="D-isomer specific 2-hydroxyacid dehydrogenase catalytic" evidence="4">
    <location>
        <begin position="27"/>
        <end position="323"/>
    </location>
</feature>
<keyword evidence="6" id="KW-1185">Reference proteome</keyword>
<sequence>MTSEEAKPFVLASSPGPPRGLVPEHVHMLEELFTVVWWDDFEANRDKFSNKIQGIFSQCGKPAVTEDLVAALPNLKVVSNFGVGVNHLDVAMINRHGIKVGNTPHVLSDAVADVGMMLILASARRLIEGVNIARESKVYSMFMMGNDINEATLGVIGMGNIGYKVAERARAFNMNIIYYNRERRSVTDEEKVGAKYCMSLEVLLRQSDYVMVVVPLCKETCAMIGEREFQLMKPTAVIINIARGQVIDQDAMVDALQKKLIHGAALDVTYPEPLPPDHPLLHNPNVIVTPHFGSQTVETRRKMAQMVIDNLVAGIEGKPLPSEFKA</sequence>
<dbReference type="InterPro" id="IPR029752">
    <property type="entry name" value="D-isomer_DH_CS1"/>
</dbReference>
<dbReference type="PANTHER" id="PTHR10996">
    <property type="entry name" value="2-HYDROXYACID DEHYDROGENASE-RELATED"/>
    <property type="match status" value="1"/>
</dbReference>
<dbReference type="CDD" id="cd05301">
    <property type="entry name" value="GDH"/>
    <property type="match status" value="1"/>
</dbReference>
<evidence type="ECO:0000259" key="5">
    <source>
        <dbReference type="Pfam" id="PF02826"/>
    </source>
</evidence>
<evidence type="ECO:0000313" key="6">
    <source>
        <dbReference type="Proteomes" id="UP000694865"/>
    </source>
</evidence>
<dbReference type="InterPro" id="IPR006139">
    <property type="entry name" value="D-isomer_2_OHA_DH_cat_dom"/>
</dbReference>
<dbReference type="InterPro" id="IPR036291">
    <property type="entry name" value="NAD(P)-bd_dom_sf"/>
</dbReference>